<organism evidence="2 3">
    <name type="scientific">Desulfuribacillus stibiiarsenatis</name>
    <dbReference type="NCBI Taxonomy" id="1390249"/>
    <lineage>
        <taxon>Bacteria</taxon>
        <taxon>Bacillati</taxon>
        <taxon>Bacillota</taxon>
        <taxon>Desulfuribacillia</taxon>
        <taxon>Desulfuribacillales</taxon>
        <taxon>Desulfuribacillaceae</taxon>
        <taxon>Desulfuribacillus</taxon>
    </lineage>
</organism>
<dbReference type="RefSeq" id="WP_069701092.1">
    <property type="nucleotide sequence ID" value="NZ_MJAT01000003.1"/>
</dbReference>
<dbReference type="Gene3D" id="2.50.20.20">
    <property type="match status" value="1"/>
</dbReference>
<dbReference type="EMBL" id="MJAT01000003">
    <property type="protein sequence ID" value="OEH86497.1"/>
    <property type="molecule type" value="Genomic_DNA"/>
</dbReference>
<dbReference type="AlphaFoldDB" id="A0A1E5L8L4"/>
<evidence type="ECO:0000256" key="1">
    <source>
        <dbReference type="SAM" id="SignalP"/>
    </source>
</evidence>
<dbReference type="InterPro" id="IPR046720">
    <property type="entry name" value="DUF6612"/>
</dbReference>
<protein>
    <recommendedName>
        <fullName evidence="4">Copper amine oxidase-like N-terminal domain-containing protein</fullName>
    </recommendedName>
</protein>
<accession>A0A1E5L8L4</accession>
<evidence type="ECO:0000313" key="2">
    <source>
        <dbReference type="EMBL" id="OEH86497.1"/>
    </source>
</evidence>
<dbReference type="OrthoDB" id="1957331at2"/>
<feature type="signal peptide" evidence="1">
    <location>
        <begin position="1"/>
        <end position="24"/>
    </location>
</feature>
<comment type="caution">
    <text evidence="2">The sequence shown here is derived from an EMBL/GenBank/DDBJ whole genome shotgun (WGS) entry which is preliminary data.</text>
</comment>
<dbReference type="PROSITE" id="PS51257">
    <property type="entry name" value="PROKAR_LIPOPROTEIN"/>
    <property type="match status" value="1"/>
</dbReference>
<keyword evidence="3" id="KW-1185">Reference proteome</keyword>
<dbReference type="STRING" id="1390249.BHU72_12850"/>
<name>A0A1E5L8L4_9FIRM</name>
<evidence type="ECO:0000313" key="3">
    <source>
        <dbReference type="Proteomes" id="UP000095255"/>
    </source>
</evidence>
<proteinExistence type="predicted"/>
<dbReference type="Pfam" id="PF20316">
    <property type="entry name" value="DUF6612"/>
    <property type="match status" value="1"/>
</dbReference>
<dbReference type="Proteomes" id="UP000095255">
    <property type="component" value="Unassembled WGS sequence"/>
</dbReference>
<feature type="chain" id="PRO_5009180812" description="Copper amine oxidase-like N-terminal domain-containing protein" evidence="1">
    <location>
        <begin position="25"/>
        <end position="299"/>
    </location>
</feature>
<gene>
    <name evidence="2" type="ORF">BHU72_12850</name>
</gene>
<reference evidence="2 3" key="1">
    <citation type="submission" date="2016-09" db="EMBL/GenBank/DDBJ databases">
        <title>Desulfuribacillus arsenicus sp. nov., an obligately anaerobic, dissimilatory arsenic- and antimonate-reducing bacterium isolated from anoxic sediments.</title>
        <authorList>
            <person name="Abin C.A."/>
            <person name="Hollibaugh J.T."/>
        </authorList>
    </citation>
    <scope>NUCLEOTIDE SEQUENCE [LARGE SCALE GENOMIC DNA]</scope>
    <source>
        <strain evidence="2 3">MLFW-2</strain>
    </source>
</reference>
<keyword evidence="1" id="KW-0732">Signal</keyword>
<sequence length="299" mass="33791">MRQNALLLCVIGLVASFIVGCGGAKTSANVEDIYQSSVDAMAKANSYSFQMEVDQTLDIPDEQEMHTVESNLVMNGKMVENPLAMEMVISMNMNDSLMEELDEFENLDLKYFIKDQVVYMQNPMFGDLWVKEAMTELADFGFAFEPSALSTYFGHGLKQAKVTEEDRYYVLSIDGTNEQVKKSMEMLLDAIINNSAVSSLAEEGAVKTEDFLIEKLSFTIWIDKQTRYQEKIEMDLGLSVTAEGQTLKIQQIMNASFHDFAKHKEILIPAEVVEKAIDIETLWDQSMELYDLDGLIQEP</sequence>
<evidence type="ECO:0008006" key="4">
    <source>
        <dbReference type="Google" id="ProtNLM"/>
    </source>
</evidence>